<feature type="region of interest" description="Disordered" evidence="1">
    <location>
        <begin position="119"/>
        <end position="152"/>
    </location>
</feature>
<dbReference type="EMBL" id="BMAW01113435">
    <property type="protein sequence ID" value="GFT57088.1"/>
    <property type="molecule type" value="Genomic_DNA"/>
</dbReference>
<protein>
    <submittedName>
        <fullName evidence="2">Uncharacterized protein</fullName>
    </submittedName>
</protein>
<keyword evidence="3" id="KW-1185">Reference proteome</keyword>
<dbReference type="AlphaFoldDB" id="A0A8X6PA54"/>
<name>A0A8X6PA54_NEPPI</name>
<feature type="compositionally biased region" description="Acidic residues" evidence="1">
    <location>
        <begin position="119"/>
        <end position="128"/>
    </location>
</feature>
<dbReference type="Proteomes" id="UP000887013">
    <property type="component" value="Unassembled WGS sequence"/>
</dbReference>
<reference evidence="2" key="1">
    <citation type="submission" date="2020-08" db="EMBL/GenBank/DDBJ databases">
        <title>Multicomponent nature underlies the extraordinary mechanical properties of spider dragline silk.</title>
        <authorList>
            <person name="Kono N."/>
            <person name="Nakamura H."/>
            <person name="Mori M."/>
            <person name="Yoshida Y."/>
            <person name="Ohtoshi R."/>
            <person name="Malay A.D."/>
            <person name="Moran D.A.P."/>
            <person name="Tomita M."/>
            <person name="Numata K."/>
            <person name="Arakawa K."/>
        </authorList>
    </citation>
    <scope>NUCLEOTIDE SEQUENCE</scope>
</reference>
<comment type="caution">
    <text evidence="2">The sequence shown here is derived from an EMBL/GenBank/DDBJ whole genome shotgun (WGS) entry which is preliminary data.</text>
</comment>
<accession>A0A8X6PA54</accession>
<sequence>MIRTHIHNKNFAAPLRICIAFSQEEQRIKEISEMRRKIASQLRSTENNIVIQNSLPVFCDDECVSSSSKTANQDPLSVLCDDKKNVTLNMHRLPLLLYLVIIFDEIWNADESGIAISDFENDENDDDVKDPSFAPPDLQCDSSSEEETNEEVSIVPEISIVDSVLEQNIYCHSTGSITPKRFKREKNICKPLLSASSSPSPIDVPNIWTPKIPEHSRRPCWKSLLSEEFNPLPPASSYVENN</sequence>
<proteinExistence type="predicted"/>
<evidence type="ECO:0000256" key="1">
    <source>
        <dbReference type="SAM" id="MobiDB-lite"/>
    </source>
</evidence>
<evidence type="ECO:0000313" key="3">
    <source>
        <dbReference type="Proteomes" id="UP000887013"/>
    </source>
</evidence>
<feature type="non-terminal residue" evidence="2">
    <location>
        <position position="1"/>
    </location>
</feature>
<gene>
    <name evidence="2" type="ORF">NPIL_128181</name>
</gene>
<evidence type="ECO:0000313" key="2">
    <source>
        <dbReference type="EMBL" id="GFT57088.1"/>
    </source>
</evidence>
<organism evidence="2 3">
    <name type="scientific">Nephila pilipes</name>
    <name type="common">Giant wood spider</name>
    <name type="synonym">Nephila maculata</name>
    <dbReference type="NCBI Taxonomy" id="299642"/>
    <lineage>
        <taxon>Eukaryota</taxon>
        <taxon>Metazoa</taxon>
        <taxon>Ecdysozoa</taxon>
        <taxon>Arthropoda</taxon>
        <taxon>Chelicerata</taxon>
        <taxon>Arachnida</taxon>
        <taxon>Araneae</taxon>
        <taxon>Araneomorphae</taxon>
        <taxon>Entelegynae</taxon>
        <taxon>Araneoidea</taxon>
        <taxon>Nephilidae</taxon>
        <taxon>Nephila</taxon>
    </lineage>
</organism>